<dbReference type="InParanoid" id="A0A409XGW5"/>
<protein>
    <recommendedName>
        <fullName evidence="2">Fungal-type protein kinase domain-containing protein</fullName>
    </recommendedName>
</protein>
<gene>
    <name evidence="3" type="ORF">CVT25_009630</name>
</gene>
<comment type="caution">
    <text evidence="3">The sequence shown here is derived from an EMBL/GenBank/DDBJ whole genome shotgun (WGS) entry which is preliminary data.</text>
</comment>
<dbReference type="AlphaFoldDB" id="A0A409XGW5"/>
<sequence length="773" mass="87603">MAVMDAPLTKVSDDIYTLIGENTEGHYLVGIRPQDFIDEFLPWNVDAPGIYEQQVASAHEKILALQSVPPQAGQNSDHMSSQFIKALDSFVTGTDNGQKLRFARFAKSDVSCGSMNVAVSTYWEQDYSENHGLPKLGTYEGPRDEATLDDLVETPDGVQKKKEEEDQGPACLTAEVETDTERGIHTRGQIAAYAGAAMSMAFRTHFFSMLILGKYARLIRWDRCGAVVTSRFDYTKRPEIIFKFYTRFGRLSPRQRGFDTSVVPLKDSLPAHVAKAFDNYYQESWHNGAKFSHSVNYSKQTPASKMPFYRIEVEDQTLGRTERFFIPAPIFRETYLVPFSRASRRCLAFLDHPEEGKMCFMKDSWQEVSTQITPEADVYRRLHASKVEHIASMRLGGNVASLETETQNWIHDLSHSGRYRRCRSMVCHRIILDTVARDLSTFTWCKVLFSCLADVIEAAQQAYKAGVQHRDISAGNVMIVKDKATQEWRGVLIDWDMCLLLEQPSINSQETCTGRTGTWAFMSARLLRTSPSKPFEHSLGDDMESVFWVLAYEVLQYTRHNREPYNLFKTMKDIFSDATVDKGLVTGGGKKLSAICCCCAGLPTVALADFKMPTLNYTFAMLGKVFNLRYDHEVDVVIPDEYKPPPGPSVEWDNPDDKWLSSFLRKMADKMAPLGVTPTGLESLTQDSKPPTDSRLRVRAEVSKYPADFHQMPWTKDLDDPIIIHRCKFGAVTSSMMDHIEGISCRLNKRGREDNEDSDSEERVPAKKYRPLS</sequence>
<dbReference type="Proteomes" id="UP000283269">
    <property type="component" value="Unassembled WGS sequence"/>
</dbReference>
<dbReference type="PANTHER" id="PTHR38248">
    <property type="entry name" value="FUNK1 6"/>
    <property type="match status" value="1"/>
</dbReference>
<evidence type="ECO:0000256" key="1">
    <source>
        <dbReference type="SAM" id="MobiDB-lite"/>
    </source>
</evidence>
<feature type="domain" description="Fungal-type protein kinase" evidence="2">
    <location>
        <begin position="185"/>
        <end position="552"/>
    </location>
</feature>
<dbReference type="Pfam" id="PF17667">
    <property type="entry name" value="Pkinase_fungal"/>
    <property type="match status" value="1"/>
</dbReference>
<dbReference type="SUPFAM" id="SSF56112">
    <property type="entry name" value="Protein kinase-like (PK-like)"/>
    <property type="match status" value="1"/>
</dbReference>
<dbReference type="PANTHER" id="PTHR38248:SF2">
    <property type="entry name" value="FUNK1 11"/>
    <property type="match status" value="1"/>
</dbReference>
<proteinExistence type="predicted"/>
<evidence type="ECO:0000313" key="3">
    <source>
        <dbReference type="EMBL" id="PPQ89990.1"/>
    </source>
</evidence>
<accession>A0A409XGW5</accession>
<dbReference type="EMBL" id="NHYD01001756">
    <property type="protein sequence ID" value="PPQ89990.1"/>
    <property type="molecule type" value="Genomic_DNA"/>
</dbReference>
<dbReference type="InterPro" id="IPR011009">
    <property type="entry name" value="Kinase-like_dom_sf"/>
</dbReference>
<dbReference type="OrthoDB" id="3271139at2759"/>
<dbReference type="Gene3D" id="1.10.510.10">
    <property type="entry name" value="Transferase(Phosphotransferase) domain 1"/>
    <property type="match status" value="1"/>
</dbReference>
<organism evidence="3 4">
    <name type="scientific">Psilocybe cyanescens</name>
    <dbReference type="NCBI Taxonomy" id="93625"/>
    <lineage>
        <taxon>Eukaryota</taxon>
        <taxon>Fungi</taxon>
        <taxon>Dikarya</taxon>
        <taxon>Basidiomycota</taxon>
        <taxon>Agaricomycotina</taxon>
        <taxon>Agaricomycetes</taxon>
        <taxon>Agaricomycetidae</taxon>
        <taxon>Agaricales</taxon>
        <taxon>Agaricineae</taxon>
        <taxon>Strophariaceae</taxon>
        <taxon>Psilocybe</taxon>
    </lineage>
</organism>
<reference evidence="3 4" key="1">
    <citation type="journal article" date="2018" name="Evol. Lett.">
        <title>Horizontal gene cluster transfer increased hallucinogenic mushroom diversity.</title>
        <authorList>
            <person name="Reynolds H.T."/>
            <person name="Vijayakumar V."/>
            <person name="Gluck-Thaler E."/>
            <person name="Korotkin H.B."/>
            <person name="Matheny P.B."/>
            <person name="Slot J.C."/>
        </authorList>
    </citation>
    <scope>NUCLEOTIDE SEQUENCE [LARGE SCALE GENOMIC DNA]</scope>
    <source>
        <strain evidence="3 4">2631</strain>
    </source>
</reference>
<evidence type="ECO:0000259" key="2">
    <source>
        <dbReference type="Pfam" id="PF17667"/>
    </source>
</evidence>
<feature type="region of interest" description="Disordered" evidence="1">
    <location>
        <begin position="749"/>
        <end position="773"/>
    </location>
</feature>
<evidence type="ECO:0000313" key="4">
    <source>
        <dbReference type="Proteomes" id="UP000283269"/>
    </source>
</evidence>
<keyword evidence="4" id="KW-1185">Reference proteome</keyword>
<name>A0A409XGW5_PSICY</name>
<dbReference type="InterPro" id="IPR040976">
    <property type="entry name" value="Pkinase_fungal"/>
</dbReference>